<dbReference type="Proteomes" id="UP000595917">
    <property type="component" value="Chromosome"/>
</dbReference>
<keyword evidence="2" id="KW-1185">Reference proteome</keyword>
<accession>A0A7T8B9U0</accession>
<dbReference type="KEGG" id="bhc:JFL75_17290"/>
<evidence type="ECO:0000313" key="2">
    <source>
        <dbReference type="Proteomes" id="UP000595917"/>
    </source>
</evidence>
<organism evidence="1 2">
    <name type="scientific">Breznakiella homolactica</name>
    <dbReference type="NCBI Taxonomy" id="2798577"/>
    <lineage>
        <taxon>Bacteria</taxon>
        <taxon>Pseudomonadati</taxon>
        <taxon>Spirochaetota</taxon>
        <taxon>Spirochaetia</taxon>
        <taxon>Spirochaetales</taxon>
        <taxon>Breznakiellaceae</taxon>
        <taxon>Breznakiella</taxon>
    </lineage>
</organism>
<dbReference type="RefSeq" id="WP_215625967.1">
    <property type="nucleotide sequence ID" value="NZ_CP067089.2"/>
</dbReference>
<dbReference type="AlphaFoldDB" id="A0A7T8B9U0"/>
<sequence length="171" mass="18893">MKKLVFSLIIAFVLFSCDSGFFEIGDDITIVNSSSRTVTFKLQDSDKGEITLNPGEQTTDHATYTIKYLESDKPWVDYNIDSKNNILEFIDTTPCNIEVANTLSVAVSLTAENYLDTEPFVIPANTNSSGQIYTKVPSFTVDAGGYSVTIDCNYVSNDPNDGYGTFFVTIR</sequence>
<name>A0A7T8B9U0_9SPIR</name>
<dbReference type="EMBL" id="CP067089">
    <property type="protein sequence ID" value="QQO08661.1"/>
    <property type="molecule type" value="Genomic_DNA"/>
</dbReference>
<protein>
    <submittedName>
        <fullName evidence="1">Uncharacterized protein</fullName>
    </submittedName>
</protein>
<dbReference type="PROSITE" id="PS51257">
    <property type="entry name" value="PROKAR_LIPOPROTEIN"/>
    <property type="match status" value="1"/>
</dbReference>
<gene>
    <name evidence="1" type="ORF">JFL75_17290</name>
</gene>
<evidence type="ECO:0000313" key="1">
    <source>
        <dbReference type="EMBL" id="QQO08661.1"/>
    </source>
</evidence>
<reference evidence="1" key="1">
    <citation type="submission" date="2021-01" db="EMBL/GenBank/DDBJ databases">
        <title>Description of Breznakiella homolactica.</title>
        <authorList>
            <person name="Song Y."/>
            <person name="Brune A."/>
        </authorList>
    </citation>
    <scope>NUCLEOTIDE SEQUENCE</scope>
    <source>
        <strain evidence="1">RmG30</strain>
    </source>
</reference>
<proteinExistence type="predicted"/>